<dbReference type="STRING" id="1424334.W822_18570"/>
<evidence type="ECO:0000256" key="4">
    <source>
        <dbReference type="ARBA" id="ARBA00022475"/>
    </source>
</evidence>
<evidence type="ECO:0000256" key="2">
    <source>
        <dbReference type="ARBA" id="ARBA00007935"/>
    </source>
</evidence>
<feature type="transmembrane region" description="Helical" evidence="8">
    <location>
        <begin position="124"/>
        <end position="141"/>
    </location>
</feature>
<dbReference type="FunFam" id="1.10.3470.10:FF:000001">
    <property type="entry name" value="Vitamin B12 ABC transporter permease BtuC"/>
    <property type="match status" value="1"/>
</dbReference>
<dbReference type="InterPro" id="IPR000522">
    <property type="entry name" value="ABC_transptr_permease_BtuC"/>
</dbReference>
<evidence type="ECO:0000256" key="5">
    <source>
        <dbReference type="ARBA" id="ARBA00022692"/>
    </source>
</evidence>
<reference evidence="9 10" key="1">
    <citation type="journal article" date="2014" name="Genome Announc.">
        <title>Draft Genome Sequence of Advenella kashmirensis Strain W13003, a Polycyclic Aromatic Hydrocarbon-Degrading Bacterium.</title>
        <authorList>
            <person name="Wang X."/>
            <person name="Jin D."/>
            <person name="Zhou L."/>
            <person name="Wu L."/>
            <person name="An W."/>
            <person name="Zhao L."/>
        </authorList>
    </citation>
    <scope>NUCLEOTIDE SEQUENCE [LARGE SCALE GENOMIC DNA]</scope>
    <source>
        <strain evidence="9 10">W13003</strain>
    </source>
</reference>
<dbReference type="Gene3D" id="1.10.3470.10">
    <property type="entry name" value="ABC transporter involved in vitamin B12 uptake, BtuC"/>
    <property type="match status" value="1"/>
</dbReference>
<keyword evidence="3" id="KW-0813">Transport</keyword>
<accession>V8QPJ8</accession>
<feature type="transmembrane region" description="Helical" evidence="8">
    <location>
        <begin position="243"/>
        <end position="273"/>
    </location>
</feature>
<dbReference type="PATRIC" id="fig|1424334.3.peg.3728"/>
<evidence type="ECO:0000256" key="7">
    <source>
        <dbReference type="ARBA" id="ARBA00023136"/>
    </source>
</evidence>
<evidence type="ECO:0000313" key="10">
    <source>
        <dbReference type="Proteomes" id="UP000018733"/>
    </source>
</evidence>
<dbReference type="PANTHER" id="PTHR30472">
    <property type="entry name" value="FERRIC ENTEROBACTIN TRANSPORT SYSTEM PERMEASE PROTEIN"/>
    <property type="match status" value="1"/>
</dbReference>
<feature type="transmembrane region" description="Helical" evidence="8">
    <location>
        <begin position="310"/>
        <end position="330"/>
    </location>
</feature>
<feature type="transmembrane region" description="Helical" evidence="8">
    <location>
        <begin position="203"/>
        <end position="223"/>
    </location>
</feature>
<evidence type="ECO:0000313" key="9">
    <source>
        <dbReference type="EMBL" id="ETF01263.1"/>
    </source>
</evidence>
<dbReference type="PROSITE" id="PS51257">
    <property type="entry name" value="PROKAR_LIPOPROTEIN"/>
    <property type="match status" value="1"/>
</dbReference>
<dbReference type="CDD" id="cd06550">
    <property type="entry name" value="TM_ABC_iron-siderophores_like"/>
    <property type="match status" value="1"/>
</dbReference>
<dbReference type="SUPFAM" id="SSF81345">
    <property type="entry name" value="ABC transporter involved in vitamin B12 uptake, BtuC"/>
    <property type="match status" value="1"/>
</dbReference>
<protein>
    <submittedName>
        <fullName evidence="9">ABC transporter permease</fullName>
    </submittedName>
</protein>
<keyword evidence="10" id="KW-1185">Reference proteome</keyword>
<gene>
    <name evidence="9" type="ORF">W822_18570</name>
</gene>
<evidence type="ECO:0000256" key="1">
    <source>
        <dbReference type="ARBA" id="ARBA00004651"/>
    </source>
</evidence>
<dbReference type="GO" id="GO:0033214">
    <property type="term" value="P:siderophore-iron import into cell"/>
    <property type="evidence" value="ECO:0007669"/>
    <property type="project" value="TreeGrafter"/>
</dbReference>
<comment type="similarity">
    <text evidence="2">Belongs to the binding-protein-dependent transport system permease family. FecCD subfamily.</text>
</comment>
<proteinExistence type="inferred from homology"/>
<dbReference type="PANTHER" id="PTHR30472:SF70">
    <property type="entry name" value="MOLYBDATE IMPORT SYSTEM PERMEASE PROTEIN MOLB"/>
    <property type="match status" value="1"/>
</dbReference>
<dbReference type="GO" id="GO:0022857">
    <property type="term" value="F:transmembrane transporter activity"/>
    <property type="evidence" value="ECO:0007669"/>
    <property type="project" value="InterPro"/>
</dbReference>
<dbReference type="AlphaFoldDB" id="V8QPJ8"/>
<evidence type="ECO:0000256" key="3">
    <source>
        <dbReference type="ARBA" id="ARBA00022448"/>
    </source>
</evidence>
<evidence type="ECO:0000256" key="8">
    <source>
        <dbReference type="SAM" id="Phobius"/>
    </source>
</evidence>
<organism evidence="9 10">
    <name type="scientific">Advenella kashmirensis W13003</name>
    <dbReference type="NCBI Taxonomy" id="1424334"/>
    <lineage>
        <taxon>Bacteria</taxon>
        <taxon>Pseudomonadati</taxon>
        <taxon>Pseudomonadota</taxon>
        <taxon>Betaproteobacteria</taxon>
        <taxon>Burkholderiales</taxon>
        <taxon>Alcaligenaceae</taxon>
    </lineage>
</organism>
<dbReference type="Proteomes" id="UP000018733">
    <property type="component" value="Unassembled WGS sequence"/>
</dbReference>
<feature type="transmembrane region" description="Helical" evidence="8">
    <location>
        <begin position="153"/>
        <end position="175"/>
    </location>
</feature>
<feature type="transmembrane region" description="Helical" evidence="8">
    <location>
        <begin position="69"/>
        <end position="90"/>
    </location>
</feature>
<comment type="subcellular location">
    <subcellularLocation>
        <location evidence="1">Cell membrane</location>
        <topology evidence="1">Multi-pass membrane protein</topology>
    </subcellularLocation>
</comment>
<dbReference type="Pfam" id="PF01032">
    <property type="entry name" value="FecCD"/>
    <property type="match status" value="1"/>
</dbReference>
<dbReference type="HOGENOM" id="CLU_013016_0_2_4"/>
<keyword evidence="7 8" id="KW-0472">Membrane</keyword>
<dbReference type="EMBL" id="AYXT01000012">
    <property type="protein sequence ID" value="ETF01263.1"/>
    <property type="molecule type" value="Genomic_DNA"/>
</dbReference>
<sequence length="340" mass="35411">MRGAVSARVILLVLGLAWLGLLACSLTLGRYPISLSNLSAILLEPVMHTAAQGNDIEKTVVWTVRMPRILVASLAGGGLAVAGAVLQGVFRNPLVGPHIIGVSTGATVGGALSILLGWGAVGLLASAFGSGMLSLLLVYAVTRTLPRANTLGVVLAGVVLSGFFAALVSLIQYVADSEEKLPVIVYWLMGSFSTATYAKLTLLAGPTLAATALMLILAWRINILSLGDEEARALHVNTGHLRWMLLTAVAIVVSAQVAVSGSIGWVGLVIPHAARLLTGPDHRKLLPVSFMMGAVFMVCVDNVARSLTGSEIPLSILTAIIGAPVFLCLLRRSQSRGWSG</sequence>
<comment type="caution">
    <text evidence="9">The sequence shown here is derived from an EMBL/GenBank/DDBJ whole genome shotgun (WGS) entry which is preliminary data.</text>
</comment>
<dbReference type="InterPro" id="IPR037294">
    <property type="entry name" value="ABC_BtuC-like"/>
</dbReference>
<dbReference type="eggNOG" id="COG0609">
    <property type="taxonomic scope" value="Bacteria"/>
</dbReference>
<keyword evidence="5 8" id="KW-0812">Transmembrane</keyword>
<keyword evidence="6 8" id="KW-1133">Transmembrane helix</keyword>
<feature type="transmembrane region" description="Helical" evidence="8">
    <location>
        <begin position="99"/>
        <end position="118"/>
    </location>
</feature>
<keyword evidence="4" id="KW-1003">Cell membrane</keyword>
<dbReference type="RefSeq" id="WP_024006646.1">
    <property type="nucleotide sequence ID" value="NZ_KI650981.1"/>
</dbReference>
<dbReference type="GO" id="GO:0005886">
    <property type="term" value="C:plasma membrane"/>
    <property type="evidence" value="ECO:0007669"/>
    <property type="project" value="UniProtKB-SubCell"/>
</dbReference>
<name>V8QPJ8_9BURK</name>
<evidence type="ECO:0000256" key="6">
    <source>
        <dbReference type="ARBA" id="ARBA00022989"/>
    </source>
</evidence>